<reference evidence="2" key="1">
    <citation type="submission" date="2019-10" db="EMBL/GenBank/DDBJ databases">
        <authorList>
            <person name="Zhang R."/>
            <person name="Pan Y."/>
            <person name="Wang J."/>
            <person name="Ma R."/>
            <person name="Yu S."/>
        </authorList>
    </citation>
    <scope>NUCLEOTIDE SEQUENCE</scope>
    <source>
        <strain evidence="2">LA-IB0</strain>
        <tissue evidence="2">Leaf</tissue>
    </source>
</reference>
<dbReference type="AlphaFoldDB" id="A0AAV6WX38"/>
<dbReference type="PANTHER" id="PTHR46100">
    <property type="entry name" value="IMP2'P"/>
    <property type="match status" value="1"/>
</dbReference>
<evidence type="ECO:0000313" key="3">
    <source>
        <dbReference type="Proteomes" id="UP000826271"/>
    </source>
</evidence>
<dbReference type="PANTHER" id="PTHR46100:SF1">
    <property type="entry name" value="OS02G0773200 PROTEIN"/>
    <property type="match status" value="1"/>
</dbReference>
<comment type="caution">
    <text evidence="2">The sequence shown here is derived from an EMBL/GenBank/DDBJ whole genome shotgun (WGS) entry which is preliminary data.</text>
</comment>
<proteinExistence type="predicted"/>
<dbReference type="SUPFAM" id="SSF52402">
    <property type="entry name" value="Adenine nucleotide alpha hydrolases-like"/>
    <property type="match status" value="1"/>
</dbReference>
<dbReference type="Proteomes" id="UP000826271">
    <property type="component" value="Unassembled WGS sequence"/>
</dbReference>
<evidence type="ECO:0000313" key="2">
    <source>
        <dbReference type="EMBL" id="KAG8373520.1"/>
    </source>
</evidence>
<dbReference type="EMBL" id="WHWC01000011">
    <property type="protein sequence ID" value="KAG8373520.1"/>
    <property type="molecule type" value="Genomic_DNA"/>
</dbReference>
<dbReference type="Gene3D" id="3.40.50.620">
    <property type="entry name" value="HUPs"/>
    <property type="match status" value="1"/>
</dbReference>
<dbReference type="InterPro" id="IPR006016">
    <property type="entry name" value="UspA"/>
</dbReference>
<protein>
    <recommendedName>
        <fullName evidence="1">UspA domain-containing protein</fullName>
    </recommendedName>
</protein>
<accession>A0AAV6WX38</accession>
<evidence type="ECO:0000259" key="1">
    <source>
        <dbReference type="Pfam" id="PF00582"/>
    </source>
</evidence>
<sequence>MPPCRDPHLPSLNDPIRTLDDNLRALQTCFEVVDAAAKKQEIENQKGYADDTKHHESLIQLLSNILPQTATPPPPTISPPVKLLAKVYWGDQREKLCDAVEQLNLDSLVVASRGLGAIKRVILGSVSNNMVQIATCSVNVVTGGATKA</sequence>
<dbReference type="PRINTS" id="PR01438">
    <property type="entry name" value="UNVRSLSTRESS"/>
</dbReference>
<organism evidence="2 3">
    <name type="scientific">Buddleja alternifolia</name>
    <dbReference type="NCBI Taxonomy" id="168488"/>
    <lineage>
        <taxon>Eukaryota</taxon>
        <taxon>Viridiplantae</taxon>
        <taxon>Streptophyta</taxon>
        <taxon>Embryophyta</taxon>
        <taxon>Tracheophyta</taxon>
        <taxon>Spermatophyta</taxon>
        <taxon>Magnoliopsida</taxon>
        <taxon>eudicotyledons</taxon>
        <taxon>Gunneridae</taxon>
        <taxon>Pentapetalae</taxon>
        <taxon>asterids</taxon>
        <taxon>lamiids</taxon>
        <taxon>Lamiales</taxon>
        <taxon>Scrophulariaceae</taxon>
        <taxon>Buddlejeae</taxon>
        <taxon>Buddleja</taxon>
    </lineage>
</organism>
<name>A0AAV6WX38_9LAMI</name>
<dbReference type="Pfam" id="PF00582">
    <property type="entry name" value="Usp"/>
    <property type="match status" value="1"/>
</dbReference>
<gene>
    <name evidence="2" type="ORF">BUALT_Bualt11G0032700</name>
</gene>
<keyword evidence="3" id="KW-1185">Reference proteome</keyword>
<dbReference type="InterPro" id="IPR006015">
    <property type="entry name" value="Universal_stress_UspA"/>
</dbReference>
<dbReference type="CDD" id="cd23659">
    <property type="entry name" value="USP_At3g01520-like"/>
    <property type="match status" value="1"/>
</dbReference>
<dbReference type="InterPro" id="IPR014729">
    <property type="entry name" value="Rossmann-like_a/b/a_fold"/>
</dbReference>
<feature type="domain" description="UspA" evidence="1">
    <location>
        <begin position="85"/>
        <end position="141"/>
    </location>
</feature>